<dbReference type="eggNOG" id="COG1538">
    <property type="taxonomic scope" value="Bacteria"/>
</dbReference>
<dbReference type="PROSITE" id="PS51257">
    <property type="entry name" value="PROKAR_LIPOPROTEIN"/>
    <property type="match status" value="1"/>
</dbReference>
<dbReference type="EMBL" id="CP014674">
    <property type="protein sequence ID" value="AOX17360.1"/>
    <property type="molecule type" value="Genomic_DNA"/>
</dbReference>
<reference evidence="3 4" key="1">
    <citation type="journal article" date="2016" name="Microb. Cell Fact.">
        <title>Dissection of exopolysaccharide biosynthesis in Kozakia baliensis.</title>
        <authorList>
            <person name="Brandt J.U."/>
            <person name="Jakob F."/>
            <person name="Behr J."/>
            <person name="Geissler A.J."/>
            <person name="Vogel R.F."/>
        </authorList>
    </citation>
    <scope>NUCLEOTIDE SEQUENCE [LARGE SCALE GENOMIC DNA]</scope>
    <source>
        <strain evidence="3 4">DSM 14400</strain>
    </source>
</reference>
<evidence type="ECO:0000313" key="3">
    <source>
        <dbReference type="EMBL" id="AOX17360.1"/>
    </source>
</evidence>
<dbReference type="InterPro" id="IPR010131">
    <property type="entry name" value="MdtP/NodT-like"/>
</dbReference>
<comment type="subcellular location">
    <subcellularLocation>
        <location evidence="2">Cell membrane</location>
        <topology evidence="2">Lipid-anchor</topology>
    </subcellularLocation>
</comment>
<dbReference type="Pfam" id="PF02321">
    <property type="entry name" value="OEP"/>
    <property type="match status" value="2"/>
</dbReference>
<dbReference type="RefSeq" id="WP_070402989.1">
    <property type="nucleotide sequence ID" value="NZ_BJVW01000001.1"/>
</dbReference>
<dbReference type="InterPro" id="IPR003423">
    <property type="entry name" value="OMP_efflux"/>
</dbReference>
<evidence type="ECO:0000313" key="4">
    <source>
        <dbReference type="Proteomes" id="UP000179145"/>
    </source>
</evidence>
<accession>A0A1D8UUP1</accession>
<proteinExistence type="inferred from homology"/>
<dbReference type="NCBIfam" id="TIGR01845">
    <property type="entry name" value="outer_NodT"/>
    <property type="match status" value="1"/>
</dbReference>
<dbReference type="Gene3D" id="2.20.200.10">
    <property type="entry name" value="Outer membrane efflux proteins (OEP)"/>
    <property type="match status" value="1"/>
</dbReference>
<evidence type="ECO:0000256" key="2">
    <source>
        <dbReference type="RuleBase" id="RU362097"/>
    </source>
</evidence>
<sequence length="513" mass="56490">MTVSFSRSSSRRAMLLATLCAPMLSGCFMVGPHYHRPHPVISAHFKEAPQPPPGWQVAQPQMAEATKGEWWKIYNDPQLDALEAQVALSNQNLKQYEAQFRKAEALIDSIRAQLFPTLSGTFSFNRNSQGSQSRSASSGTVVNYTQTTTVNTWNTGPSASWTLDVWGRIRRQVQEEVTAAQASAADVANARLSYQSELAQDYFQLRYQDSLRQLYARNVEYYKHALDIVQNQVNAGVTDPTSLLQARYQLQSTQAQETNAGLLRAQYEHAIAVLIGKAPADLTIPEGTLATALPPLPNAVPSNLLQRRPDVAAAERNMESYNSEIGYQIAAFFPDISVSASYGYSGNPLQTLIQAGTRFWSLGASSTETLFNGGARSAAVREAEADYDNSVATYRQTVLTALQNVEDNFSNLRILHQQYLQQLEAVHSADEAVRVSLNEYLAGTQTYTTVITSQQNALSYEVQALSIQEQLATSHVALIVQLGGGWDVSQLPSKDSLQTNNPLLPGFIQKTKE</sequence>
<name>A0A1D8UUP1_9PROT</name>
<keyword evidence="2" id="KW-0449">Lipoprotein</keyword>
<keyword evidence="2" id="KW-1134">Transmembrane beta strand</keyword>
<dbReference type="SUPFAM" id="SSF56954">
    <property type="entry name" value="Outer membrane efflux proteins (OEP)"/>
    <property type="match status" value="1"/>
</dbReference>
<organism evidence="3 4">
    <name type="scientific">Kozakia baliensis</name>
    <dbReference type="NCBI Taxonomy" id="153496"/>
    <lineage>
        <taxon>Bacteria</taxon>
        <taxon>Pseudomonadati</taxon>
        <taxon>Pseudomonadota</taxon>
        <taxon>Alphaproteobacteria</taxon>
        <taxon>Acetobacterales</taxon>
        <taxon>Acetobacteraceae</taxon>
        <taxon>Kozakia</taxon>
    </lineage>
</organism>
<keyword evidence="2" id="KW-0472">Membrane</keyword>
<keyword evidence="2" id="KW-0564">Palmitate</keyword>
<dbReference type="Proteomes" id="UP000179145">
    <property type="component" value="Chromosome"/>
</dbReference>
<evidence type="ECO:0000256" key="1">
    <source>
        <dbReference type="ARBA" id="ARBA00007613"/>
    </source>
</evidence>
<dbReference type="KEGG" id="kba:A0U89_09690"/>
<dbReference type="Gene3D" id="1.20.1600.10">
    <property type="entry name" value="Outer membrane efflux proteins (OEP)"/>
    <property type="match status" value="1"/>
</dbReference>
<dbReference type="GO" id="GO:0015562">
    <property type="term" value="F:efflux transmembrane transporter activity"/>
    <property type="evidence" value="ECO:0007669"/>
    <property type="project" value="InterPro"/>
</dbReference>
<dbReference type="PANTHER" id="PTHR30203">
    <property type="entry name" value="OUTER MEMBRANE CATION EFFLUX PROTEIN"/>
    <property type="match status" value="1"/>
</dbReference>
<gene>
    <name evidence="3" type="ORF">A0U89_09690</name>
</gene>
<dbReference type="STRING" id="153496.A0U89_09690"/>
<dbReference type="PANTHER" id="PTHR30203:SF33">
    <property type="entry name" value="BLR4455 PROTEIN"/>
    <property type="match status" value="1"/>
</dbReference>
<dbReference type="GO" id="GO:0005886">
    <property type="term" value="C:plasma membrane"/>
    <property type="evidence" value="ECO:0007669"/>
    <property type="project" value="UniProtKB-SubCell"/>
</dbReference>
<dbReference type="OrthoDB" id="9783100at2"/>
<dbReference type="AlphaFoldDB" id="A0A1D8UUP1"/>
<keyword evidence="4" id="KW-1185">Reference proteome</keyword>
<comment type="similarity">
    <text evidence="1 2">Belongs to the outer membrane factor (OMF) (TC 1.B.17) family.</text>
</comment>
<protein>
    <submittedName>
        <fullName evidence="3">Secretion protein</fullName>
    </submittedName>
</protein>
<keyword evidence="2" id="KW-0812">Transmembrane</keyword>